<evidence type="ECO:0000313" key="9">
    <source>
        <dbReference type="Proteomes" id="UP001174694"/>
    </source>
</evidence>
<evidence type="ECO:0000259" key="7">
    <source>
        <dbReference type="Pfam" id="PF02668"/>
    </source>
</evidence>
<dbReference type="PANTHER" id="PTHR43779">
    <property type="entry name" value="DIOXYGENASE RV0097-RELATED"/>
    <property type="match status" value="1"/>
</dbReference>
<dbReference type="InterPro" id="IPR051178">
    <property type="entry name" value="TfdA_dioxygenase"/>
</dbReference>
<dbReference type="GO" id="GO:0051213">
    <property type="term" value="F:dioxygenase activity"/>
    <property type="evidence" value="ECO:0007669"/>
    <property type="project" value="UniProtKB-KW"/>
</dbReference>
<keyword evidence="6" id="KW-0408">Iron</keyword>
<evidence type="ECO:0000256" key="6">
    <source>
        <dbReference type="ARBA" id="ARBA00023004"/>
    </source>
</evidence>
<evidence type="ECO:0000256" key="2">
    <source>
        <dbReference type="ARBA" id="ARBA00005896"/>
    </source>
</evidence>
<evidence type="ECO:0000256" key="5">
    <source>
        <dbReference type="ARBA" id="ARBA00023002"/>
    </source>
</evidence>
<feature type="domain" description="TauD/TfdA-like" evidence="7">
    <location>
        <begin position="15"/>
        <end position="374"/>
    </location>
</feature>
<comment type="cofactor">
    <cofactor evidence="1">
        <name>Fe(2+)</name>
        <dbReference type="ChEBI" id="CHEBI:29033"/>
    </cofactor>
</comment>
<dbReference type="EMBL" id="JANBVO010000020">
    <property type="protein sequence ID" value="KAJ9142976.1"/>
    <property type="molecule type" value="Genomic_DNA"/>
</dbReference>
<keyword evidence="3" id="KW-0479">Metal-binding</keyword>
<evidence type="ECO:0000256" key="1">
    <source>
        <dbReference type="ARBA" id="ARBA00001954"/>
    </source>
</evidence>
<dbReference type="InterPro" id="IPR003819">
    <property type="entry name" value="TauD/TfdA-like"/>
</dbReference>
<comment type="caution">
    <text evidence="8">The sequence shown here is derived from an EMBL/GenBank/DDBJ whole genome shotgun (WGS) entry which is preliminary data.</text>
</comment>
<proteinExistence type="inferred from homology"/>
<name>A0AA38RJP2_9PEZI</name>
<keyword evidence="5" id="KW-0560">Oxidoreductase</keyword>
<dbReference type="Proteomes" id="UP001174694">
    <property type="component" value="Unassembled WGS sequence"/>
</dbReference>
<dbReference type="PANTHER" id="PTHR43779:SF2">
    <property type="entry name" value="ALPHA-KETOGLUTARATE-DEPENDENT XANTHINE DIOXYGENASE XAN1"/>
    <property type="match status" value="1"/>
</dbReference>
<evidence type="ECO:0000313" key="8">
    <source>
        <dbReference type="EMBL" id="KAJ9142976.1"/>
    </source>
</evidence>
<keyword evidence="4 8" id="KW-0223">Dioxygenase</keyword>
<sequence length="405" mass="45409">MPHSTHDKSSIEIVPLPPSERNNSLLGAEIHLNGADLDKLTLADAEKLREGLFEHSVLVIRDAGVSYGSTLTNLCRIFDNSPLDSHSAGKSPIRETTNILSRNQAGRLADDRDVVVIGNGKYPGYQGTEELTLRHVSQSEFHAEPLSAEELATGQTRFYRWHIDAPLYERNPGKVTIISCRETPSYLPDQTIVFENEKTKQVPAGGTAFISGARAFSLLSPEEKKWAMNTRVQYAPRAYSWIGDCKATSDGLTIASQGKERDFDALESWTWDKVHSYPLVWRNPGIPNRPHLIVLGCCVYQLITTDPETGEETRVDDFVKAREIVHGLMKRAMNPEYVYVHRYQPGDLVIWHNHGVWHSVTGELGNAKRLMWQAAQGTHESPVGAKWDEVDIDGSSWTRDKWLVA</sequence>
<dbReference type="SUPFAM" id="SSF51197">
    <property type="entry name" value="Clavaminate synthase-like"/>
    <property type="match status" value="1"/>
</dbReference>
<evidence type="ECO:0000256" key="3">
    <source>
        <dbReference type="ARBA" id="ARBA00022723"/>
    </source>
</evidence>
<comment type="similarity">
    <text evidence="2">Belongs to the TfdA dioxygenase family.</text>
</comment>
<dbReference type="Pfam" id="PF02668">
    <property type="entry name" value="TauD"/>
    <property type="match status" value="1"/>
</dbReference>
<keyword evidence="9" id="KW-1185">Reference proteome</keyword>
<protein>
    <submittedName>
        <fullName evidence="8">Sulfonate dioxygenase</fullName>
    </submittedName>
</protein>
<gene>
    <name evidence="8" type="ORF">NKR23_g6874</name>
</gene>
<dbReference type="Gene3D" id="3.60.130.10">
    <property type="entry name" value="Clavaminate synthase-like"/>
    <property type="match status" value="1"/>
</dbReference>
<accession>A0AA38RJP2</accession>
<dbReference type="AlphaFoldDB" id="A0AA38RJP2"/>
<organism evidence="8 9">
    <name type="scientific">Pleurostoma richardsiae</name>
    <dbReference type="NCBI Taxonomy" id="41990"/>
    <lineage>
        <taxon>Eukaryota</taxon>
        <taxon>Fungi</taxon>
        <taxon>Dikarya</taxon>
        <taxon>Ascomycota</taxon>
        <taxon>Pezizomycotina</taxon>
        <taxon>Sordariomycetes</taxon>
        <taxon>Sordariomycetidae</taxon>
        <taxon>Calosphaeriales</taxon>
        <taxon>Pleurostomataceae</taxon>
        <taxon>Pleurostoma</taxon>
    </lineage>
</organism>
<dbReference type="InterPro" id="IPR042098">
    <property type="entry name" value="TauD-like_sf"/>
</dbReference>
<dbReference type="GO" id="GO:0046872">
    <property type="term" value="F:metal ion binding"/>
    <property type="evidence" value="ECO:0007669"/>
    <property type="project" value="UniProtKB-KW"/>
</dbReference>
<reference evidence="8" key="1">
    <citation type="submission" date="2022-07" db="EMBL/GenBank/DDBJ databases">
        <title>Fungi with potential for degradation of polypropylene.</title>
        <authorList>
            <person name="Gostincar C."/>
        </authorList>
    </citation>
    <scope>NUCLEOTIDE SEQUENCE</scope>
    <source>
        <strain evidence="8">EXF-13308</strain>
    </source>
</reference>
<evidence type="ECO:0000256" key="4">
    <source>
        <dbReference type="ARBA" id="ARBA00022964"/>
    </source>
</evidence>